<gene>
    <name evidence="1" type="ORF">SPELUC_LOCUS6214</name>
</gene>
<proteinExistence type="predicted"/>
<keyword evidence="2" id="KW-1185">Reference proteome</keyword>
<evidence type="ECO:0000313" key="2">
    <source>
        <dbReference type="Proteomes" id="UP000789366"/>
    </source>
</evidence>
<comment type="caution">
    <text evidence="1">The sequence shown here is derived from an EMBL/GenBank/DDBJ whole genome shotgun (WGS) entry which is preliminary data.</text>
</comment>
<dbReference type="Proteomes" id="UP000789366">
    <property type="component" value="Unassembled WGS sequence"/>
</dbReference>
<protein>
    <submittedName>
        <fullName evidence="1">6422_t:CDS:1</fullName>
    </submittedName>
</protein>
<name>A0ACA9M8U2_9GLOM</name>
<reference evidence="1" key="1">
    <citation type="submission" date="2021-06" db="EMBL/GenBank/DDBJ databases">
        <authorList>
            <person name="Kallberg Y."/>
            <person name="Tangrot J."/>
            <person name="Rosling A."/>
        </authorList>
    </citation>
    <scope>NUCLEOTIDE SEQUENCE</scope>
    <source>
        <strain evidence="1">28 12/20/2015</strain>
    </source>
</reference>
<organism evidence="1 2">
    <name type="scientific">Cetraspora pellucida</name>
    <dbReference type="NCBI Taxonomy" id="1433469"/>
    <lineage>
        <taxon>Eukaryota</taxon>
        <taxon>Fungi</taxon>
        <taxon>Fungi incertae sedis</taxon>
        <taxon>Mucoromycota</taxon>
        <taxon>Glomeromycotina</taxon>
        <taxon>Glomeromycetes</taxon>
        <taxon>Diversisporales</taxon>
        <taxon>Gigasporaceae</taxon>
        <taxon>Cetraspora</taxon>
    </lineage>
</organism>
<accession>A0ACA9M8U2</accession>
<evidence type="ECO:0000313" key="1">
    <source>
        <dbReference type="EMBL" id="CAG8577004.1"/>
    </source>
</evidence>
<dbReference type="EMBL" id="CAJVPW010007101">
    <property type="protein sequence ID" value="CAG8577004.1"/>
    <property type="molecule type" value="Genomic_DNA"/>
</dbReference>
<sequence>MAPSPQFIVRSPINRGQGSNSNNNGNFFTRFLRDEIFSPEKRQGIEFGTEFRPSDLNPDSPVSDLNSDIKSIMTSFSAPSSDLDSNESYSSIFETENSITSLRKKCKTDLIKSSNRKNKSHTVYFFRKDPNNYDIAYCIICEQNNQKSYPYSRKGGSTSNLFGHLRDKHSITAHNYRNYLNANNKDDDFCAFIHGCESGFHISCDKTAKNLIHEAYLWSKDQLQNLLNKSTTSINLTTDLWTVKSNHGYIRVIALDIPQILNFMKFYSPQWQLSDMVFTIITNNGANMIKSICILNESYFSTIKRNPYTAHTLQLSVQEGLRQCKDVHRHIKNLQCFFKLPKQAQRLQKAQNKNNVECKENAINSLNVLLDTRT</sequence>